<accession>A0A8T2ZIS0</accession>
<dbReference type="Proteomes" id="UP000807159">
    <property type="component" value="Chromosome 2"/>
</dbReference>
<evidence type="ECO:0000313" key="2">
    <source>
        <dbReference type="EMBL" id="KAH8517296.1"/>
    </source>
</evidence>
<proteinExistence type="predicted"/>
<dbReference type="AlphaFoldDB" id="A0A8T2ZIS0"/>
<gene>
    <name evidence="2" type="ORF">H0E87_005296</name>
</gene>
<feature type="region of interest" description="Disordered" evidence="1">
    <location>
        <begin position="1"/>
        <end position="28"/>
    </location>
</feature>
<evidence type="ECO:0000313" key="3">
    <source>
        <dbReference type="Proteomes" id="UP000807159"/>
    </source>
</evidence>
<evidence type="ECO:0000256" key="1">
    <source>
        <dbReference type="SAM" id="MobiDB-lite"/>
    </source>
</evidence>
<name>A0A8T2ZIS0_POPDE</name>
<reference evidence="2" key="1">
    <citation type="journal article" date="2021" name="J. Hered.">
        <title>Genome Assembly of Salicaceae Populus deltoides (Eastern Cottonwood) I-69 Based on Nanopore Sequencing and Hi-C Technologies.</title>
        <authorList>
            <person name="Bai S."/>
            <person name="Wu H."/>
            <person name="Zhang J."/>
            <person name="Pan Z."/>
            <person name="Zhao W."/>
            <person name="Li Z."/>
            <person name="Tong C."/>
        </authorList>
    </citation>
    <scope>NUCLEOTIDE SEQUENCE</scope>
    <source>
        <tissue evidence="2">Leaf</tissue>
    </source>
</reference>
<organism evidence="2 3">
    <name type="scientific">Populus deltoides</name>
    <name type="common">Eastern poplar</name>
    <name type="synonym">Eastern cottonwood</name>
    <dbReference type="NCBI Taxonomy" id="3696"/>
    <lineage>
        <taxon>Eukaryota</taxon>
        <taxon>Viridiplantae</taxon>
        <taxon>Streptophyta</taxon>
        <taxon>Embryophyta</taxon>
        <taxon>Tracheophyta</taxon>
        <taxon>Spermatophyta</taxon>
        <taxon>Magnoliopsida</taxon>
        <taxon>eudicotyledons</taxon>
        <taxon>Gunneridae</taxon>
        <taxon>Pentapetalae</taxon>
        <taxon>rosids</taxon>
        <taxon>fabids</taxon>
        <taxon>Malpighiales</taxon>
        <taxon>Salicaceae</taxon>
        <taxon>Saliceae</taxon>
        <taxon>Populus</taxon>
    </lineage>
</organism>
<sequence>MLTRREEEETDGQELAVSYSRGGGRGGGGGGVAAVVVVVYGEKRREEPFPILEQRENKVEVKEQQPPPKTVMEIGDNKRQLKDCVARENPSHGSLQSGAKLERGHRMDVSYQSVLVKKN</sequence>
<keyword evidence="3" id="KW-1185">Reference proteome</keyword>
<dbReference type="EMBL" id="JACEGQ020000002">
    <property type="protein sequence ID" value="KAH8517296.1"/>
    <property type="molecule type" value="Genomic_DNA"/>
</dbReference>
<protein>
    <submittedName>
        <fullName evidence="2">Uncharacterized protein</fullName>
    </submittedName>
</protein>
<comment type="caution">
    <text evidence="2">The sequence shown here is derived from an EMBL/GenBank/DDBJ whole genome shotgun (WGS) entry which is preliminary data.</text>
</comment>